<evidence type="ECO:0000256" key="7">
    <source>
        <dbReference type="RuleBase" id="RU361218"/>
    </source>
</evidence>
<keyword evidence="5 7" id="KW-0472">Membrane</keyword>
<sequence length="242" mass="27097">MAKTIGKAAVKLEKQINGLKYTLFCLNVIAWILAAVLLSQTIYSRLDTEFQDFIDKLELWCYYWGLYVLMFVALIILVSCVFSCAAIYQEIAQLLQLSVAVQGLCFLLLLVGVSILEENSTVNSRIQPILRDILRQLIMNSRYETVSVRLNSIQETIGCCGADGATDYIHYRQPLPSECRDTVTGNPFFHGCVDEMTWLLQDKSSWIAGISITLSALHVGIGVLTLILIQALKKESSISFRS</sequence>
<feature type="transmembrane region" description="Helical" evidence="7">
    <location>
        <begin position="63"/>
        <end position="87"/>
    </location>
</feature>
<dbReference type="EMBL" id="HBUF01242196">
    <property type="protein sequence ID" value="CAG6677301.1"/>
    <property type="molecule type" value="Transcribed_RNA"/>
</dbReference>
<proteinExistence type="inferred from homology"/>
<keyword evidence="4 7" id="KW-1133">Transmembrane helix</keyword>
<dbReference type="Gene3D" id="1.10.1450.10">
    <property type="entry name" value="Tetraspanin"/>
    <property type="match status" value="1"/>
</dbReference>
<name>A0A8D8UGD5_9HEMI</name>
<dbReference type="EMBL" id="HBUF01341488">
    <property type="protein sequence ID" value="CAG6704161.1"/>
    <property type="molecule type" value="Transcribed_RNA"/>
</dbReference>
<dbReference type="AlphaFoldDB" id="A0A8D8UGD5"/>
<feature type="transmembrane region" description="Helical" evidence="7">
    <location>
        <begin position="206"/>
        <end position="232"/>
    </location>
</feature>
<comment type="similarity">
    <text evidence="2 7">Belongs to the tetraspanin (TM4SF) family.</text>
</comment>
<evidence type="ECO:0000313" key="8">
    <source>
        <dbReference type="EMBL" id="CAG6704160.1"/>
    </source>
</evidence>
<feature type="disulfide bond" evidence="6">
    <location>
        <begin position="160"/>
        <end position="179"/>
    </location>
</feature>
<dbReference type="InterPro" id="IPR000301">
    <property type="entry name" value="Tetraspanin_animals"/>
</dbReference>
<reference evidence="8" key="1">
    <citation type="submission" date="2021-05" db="EMBL/GenBank/DDBJ databases">
        <authorList>
            <person name="Alioto T."/>
            <person name="Alioto T."/>
            <person name="Gomez Garrido J."/>
        </authorList>
    </citation>
    <scope>NUCLEOTIDE SEQUENCE</scope>
</reference>
<comment type="subcellular location">
    <subcellularLocation>
        <location evidence="1 7">Membrane</location>
        <topology evidence="1 7">Multi-pass membrane protein</topology>
    </subcellularLocation>
</comment>
<dbReference type="CDD" id="cd03127">
    <property type="entry name" value="tetraspanin_LEL"/>
    <property type="match status" value="1"/>
</dbReference>
<feature type="transmembrane region" description="Helical" evidence="7">
    <location>
        <begin position="21"/>
        <end position="43"/>
    </location>
</feature>
<evidence type="ECO:0000256" key="5">
    <source>
        <dbReference type="ARBA" id="ARBA00023136"/>
    </source>
</evidence>
<dbReference type="EMBL" id="HBUF01341487">
    <property type="protein sequence ID" value="CAG6704160.1"/>
    <property type="molecule type" value="Transcribed_RNA"/>
</dbReference>
<dbReference type="Pfam" id="PF00335">
    <property type="entry name" value="Tetraspanin"/>
    <property type="match status" value="1"/>
</dbReference>
<evidence type="ECO:0000256" key="4">
    <source>
        <dbReference type="ARBA" id="ARBA00022989"/>
    </source>
</evidence>
<dbReference type="EMBL" id="HBUF01341486">
    <property type="protein sequence ID" value="CAG6704159.1"/>
    <property type="molecule type" value="Transcribed_RNA"/>
</dbReference>
<keyword evidence="3 7" id="KW-0812">Transmembrane</keyword>
<evidence type="ECO:0000256" key="6">
    <source>
        <dbReference type="PIRSR" id="PIRSR002419-1"/>
    </source>
</evidence>
<dbReference type="InterPro" id="IPR018499">
    <property type="entry name" value="Tetraspanin/Peripherin"/>
</dbReference>
<dbReference type="GO" id="GO:0016020">
    <property type="term" value="C:membrane"/>
    <property type="evidence" value="ECO:0007669"/>
    <property type="project" value="UniProtKB-SubCell"/>
</dbReference>
<keyword evidence="6" id="KW-1015">Disulfide bond</keyword>
<feature type="disulfide bond" evidence="6">
    <location>
        <begin position="159"/>
        <end position="192"/>
    </location>
</feature>
<dbReference type="InterPro" id="IPR008952">
    <property type="entry name" value="Tetraspanin_EC2_sf"/>
</dbReference>
<feature type="transmembrane region" description="Helical" evidence="7">
    <location>
        <begin position="94"/>
        <end position="116"/>
    </location>
</feature>
<protein>
    <recommendedName>
        <fullName evidence="7">Tetraspanin</fullName>
    </recommendedName>
</protein>
<organism evidence="8">
    <name type="scientific">Cacopsylla melanoneura</name>
    <dbReference type="NCBI Taxonomy" id="428564"/>
    <lineage>
        <taxon>Eukaryota</taxon>
        <taxon>Metazoa</taxon>
        <taxon>Ecdysozoa</taxon>
        <taxon>Arthropoda</taxon>
        <taxon>Hexapoda</taxon>
        <taxon>Insecta</taxon>
        <taxon>Pterygota</taxon>
        <taxon>Neoptera</taxon>
        <taxon>Paraneoptera</taxon>
        <taxon>Hemiptera</taxon>
        <taxon>Sternorrhyncha</taxon>
        <taxon>Psylloidea</taxon>
        <taxon>Psyllidae</taxon>
        <taxon>Psyllinae</taxon>
        <taxon>Cacopsylla</taxon>
    </lineage>
</organism>
<evidence type="ECO:0000256" key="2">
    <source>
        <dbReference type="ARBA" id="ARBA00006840"/>
    </source>
</evidence>
<evidence type="ECO:0000256" key="3">
    <source>
        <dbReference type="ARBA" id="ARBA00022692"/>
    </source>
</evidence>
<dbReference type="SUPFAM" id="SSF48652">
    <property type="entry name" value="Tetraspanin"/>
    <property type="match status" value="1"/>
</dbReference>
<dbReference type="PIRSF" id="PIRSF002419">
    <property type="entry name" value="Tetraspanin"/>
    <property type="match status" value="1"/>
</dbReference>
<accession>A0A8D8UGD5</accession>
<dbReference type="EMBL" id="HBUF01242195">
    <property type="protein sequence ID" value="CAG6677300.1"/>
    <property type="molecule type" value="Transcribed_RNA"/>
</dbReference>
<evidence type="ECO:0000256" key="1">
    <source>
        <dbReference type="ARBA" id="ARBA00004141"/>
    </source>
</evidence>